<accession>A0A4Q0XW80</accession>
<feature type="transmembrane region" description="Helical" evidence="8">
    <location>
        <begin position="128"/>
        <end position="149"/>
    </location>
</feature>
<evidence type="ECO:0000256" key="4">
    <source>
        <dbReference type="ARBA" id="ARBA00022692"/>
    </source>
</evidence>
<comment type="subcellular location">
    <subcellularLocation>
        <location evidence="1">Cell membrane</location>
        <topology evidence="1">Multi-pass membrane protein</topology>
    </subcellularLocation>
</comment>
<proteinExistence type="inferred from homology"/>
<feature type="domain" description="Threonine/Serine exporter ThrE" evidence="9">
    <location>
        <begin position="12"/>
        <end position="146"/>
    </location>
</feature>
<evidence type="ECO:0000256" key="8">
    <source>
        <dbReference type="SAM" id="Phobius"/>
    </source>
</evidence>
<keyword evidence="11" id="KW-1185">Reference proteome</keyword>
<evidence type="ECO:0000313" key="10">
    <source>
        <dbReference type="EMBL" id="RXJ61423.1"/>
    </source>
</evidence>
<evidence type="ECO:0000256" key="6">
    <source>
        <dbReference type="ARBA" id="ARBA00023136"/>
    </source>
</evidence>
<dbReference type="InterPro" id="IPR024528">
    <property type="entry name" value="ThrE_2"/>
</dbReference>
<organism evidence="10 11">
    <name type="scientific">Halarcobacter anaerophilus</name>
    <dbReference type="NCBI Taxonomy" id="877500"/>
    <lineage>
        <taxon>Bacteria</taxon>
        <taxon>Pseudomonadati</taxon>
        <taxon>Campylobacterota</taxon>
        <taxon>Epsilonproteobacteria</taxon>
        <taxon>Campylobacterales</taxon>
        <taxon>Arcobacteraceae</taxon>
        <taxon>Halarcobacter</taxon>
    </lineage>
</organism>
<dbReference type="InterPro" id="IPR050539">
    <property type="entry name" value="ThrE_Dicarb/AminoAcid_Exp"/>
</dbReference>
<keyword evidence="2" id="KW-1003">Cell membrane</keyword>
<evidence type="ECO:0000256" key="1">
    <source>
        <dbReference type="ARBA" id="ARBA00004651"/>
    </source>
</evidence>
<keyword evidence="4 8" id="KW-0812">Transmembrane</keyword>
<dbReference type="EMBL" id="PDKO01000015">
    <property type="protein sequence ID" value="RXJ61423.1"/>
    <property type="molecule type" value="Genomic_DNA"/>
</dbReference>
<feature type="transmembrane region" description="Helical" evidence="8">
    <location>
        <begin position="87"/>
        <end position="108"/>
    </location>
</feature>
<dbReference type="AlphaFoldDB" id="A0A4Q0XW80"/>
<dbReference type="Pfam" id="PF12821">
    <property type="entry name" value="ThrE_2"/>
    <property type="match status" value="1"/>
</dbReference>
<gene>
    <name evidence="10" type="ORF">CRV06_13435</name>
</gene>
<evidence type="ECO:0000256" key="2">
    <source>
        <dbReference type="ARBA" id="ARBA00022475"/>
    </source>
</evidence>
<comment type="similarity">
    <text evidence="7">Belongs to the ThrE exporter (TC 2.A.79) family.</text>
</comment>
<feature type="transmembrane region" description="Helical" evidence="8">
    <location>
        <begin position="53"/>
        <end position="75"/>
    </location>
</feature>
<dbReference type="PANTHER" id="PTHR34390">
    <property type="entry name" value="UPF0442 PROTEIN YJJB-RELATED"/>
    <property type="match status" value="1"/>
</dbReference>
<name>A0A4Q0XW80_9BACT</name>
<comment type="caution">
    <text evidence="10">The sequence shown here is derived from an EMBL/GenBank/DDBJ whole genome shotgun (WGS) entry which is preliminary data.</text>
</comment>
<keyword evidence="5 8" id="KW-1133">Transmembrane helix</keyword>
<feature type="transmembrane region" description="Helical" evidence="8">
    <location>
        <begin position="5"/>
        <end position="26"/>
    </location>
</feature>
<evidence type="ECO:0000256" key="5">
    <source>
        <dbReference type="ARBA" id="ARBA00022989"/>
    </source>
</evidence>
<evidence type="ECO:0000313" key="11">
    <source>
        <dbReference type="Proteomes" id="UP000290191"/>
    </source>
</evidence>
<evidence type="ECO:0000259" key="9">
    <source>
        <dbReference type="Pfam" id="PF12821"/>
    </source>
</evidence>
<dbReference type="GO" id="GO:0005886">
    <property type="term" value="C:plasma membrane"/>
    <property type="evidence" value="ECO:0007669"/>
    <property type="project" value="UniProtKB-SubCell"/>
</dbReference>
<keyword evidence="6 8" id="KW-0472">Membrane</keyword>
<keyword evidence="3" id="KW-0997">Cell inner membrane</keyword>
<evidence type="ECO:0000256" key="7">
    <source>
        <dbReference type="ARBA" id="ARBA00034125"/>
    </source>
</evidence>
<dbReference type="RefSeq" id="WP_129082870.1">
    <property type="nucleotide sequence ID" value="NZ_CP041070.1"/>
</dbReference>
<dbReference type="Proteomes" id="UP000290191">
    <property type="component" value="Unassembled WGS sequence"/>
</dbReference>
<evidence type="ECO:0000256" key="3">
    <source>
        <dbReference type="ARBA" id="ARBA00022519"/>
    </source>
</evidence>
<sequence>MLSIIIEYILNAVFSAIPAVGFAMVFNVPKESLLKCAYGGAIGYCSRQMFMDFGFSIELATFFASSIVGMVALYWSRKYIVPRPVYTIASIIPLLPGNPAFSAIINLINMNAHGVSPELISMFIDNALRTIIVLGGIGFGLALPSLYYIRYNRPIV</sequence>
<protein>
    <recommendedName>
        <fullName evidence="9">Threonine/Serine exporter ThrE domain-containing protein</fullName>
    </recommendedName>
</protein>
<dbReference type="STRING" id="877500.GCA_000935065_01217"/>
<dbReference type="GO" id="GO:0015744">
    <property type="term" value="P:succinate transport"/>
    <property type="evidence" value="ECO:0007669"/>
    <property type="project" value="TreeGrafter"/>
</dbReference>
<dbReference type="OrthoDB" id="9810047at2"/>
<dbReference type="PANTHER" id="PTHR34390:SF1">
    <property type="entry name" value="SUCCINATE TRANSPORTER SUBUNIT YJJB-RELATED"/>
    <property type="match status" value="1"/>
</dbReference>
<reference evidence="10 11" key="1">
    <citation type="submission" date="2017-10" db="EMBL/GenBank/DDBJ databases">
        <title>Genomics of the genus Arcobacter.</title>
        <authorList>
            <person name="Perez-Cataluna A."/>
            <person name="Figueras M.J."/>
        </authorList>
    </citation>
    <scope>NUCLEOTIDE SEQUENCE [LARGE SCALE GENOMIC DNA]</scope>
    <source>
        <strain evidence="10 11">DSM 24636</strain>
    </source>
</reference>